<evidence type="ECO:0000256" key="1">
    <source>
        <dbReference type="SAM" id="MobiDB-lite"/>
    </source>
</evidence>
<feature type="region of interest" description="Disordered" evidence="1">
    <location>
        <begin position="76"/>
        <end position="111"/>
    </location>
</feature>
<dbReference type="AlphaFoldDB" id="A0A194VGF1"/>
<organism evidence="2 3">
    <name type="scientific">Cytospora mali</name>
    <name type="common">Apple Valsa canker fungus</name>
    <name type="synonym">Valsa mali</name>
    <dbReference type="NCBI Taxonomy" id="578113"/>
    <lineage>
        <taxon>Eukaryota</taxon>
        <taxon>Fungi</taxon>
        <taxon>Dikarya</taxon>
        <taxon>Ascomycota</taxon>
        <taxon>Pezizomycotina</taxon>
        <taxon>Sordariomycetes</taxon>
        <taxon>Sordariomycetidae</taxon>
        <taxon>Diaporthales</taxon>
        <taxon>Cytosporaceae</taxon>
        <taxon>Cytospora</taxon>
    </lineage>
</organism>
<accession>A0A194VGF1</accession>
<feature type="region of interest" description="Disordered" evidence="1">
    <location>
        <begin position="219"/>
        <end position="286"/>
    </location>
</feature>
<sequence length="326" mass="35605">MCIQRTQYSCRHTNLRQLPCGDFKKVKQGRGFFSFKPAAIVPCHRRYDWNLDELCPKCRMLQQQVREAWKLGSLSGYPTPASSPRSLSIQDSTPREIQQPSTPVRTTHALRPDSYYEPGLNASVANLPGHYEVSAPVVQAARGTRPYSYYDPAVNALAGNLPGHYEVSAPVSHTARGSRPDSYYDPAVNAFTGNLPSHYEVSTSAHLTVPSQLQSMRLAPDQTPSQYNRSHTASPPVATLSRQHRGPQPAPVSALSSYPGNYAQGGGEVSPVSSEECGPRLVSPLSDAGDVGAQFWQQKSGPHYGASSSSRREDMTGVFQVDTKKT</sequence>
<protein>
    <submittedName>
        <fullName evidence="2">Uncharacterized protein</fullName>
    </submittedName>
</protein>
<gene>
    <name evidence="2" type="ORF">VP1G_10215</name>
</gene>
<dbReference type="EMBL" id="KN714858">
    <property type="protein sequence ID" value="KUI63090.1"/>
    <property type="molecule type" value="Genomic_DNA"/>
</dbReference>
<feature type="compositionally biased region" description="Polar residues" evidence="1">
    <location>
        <begin position="80"/>
        <end position="105"/>
    </location>
</feature>
<evidence type="ECO:0000313" key="2">
    <source>
        <dbReference type="EMBL" id="KUI63090.1"/>
    </source>
</evidence>
<dbReference type="Proteomes" id="UP000078576">
    <property type="component" value="Unassembled WGS sequence"/>
</dbReference>
<keyword evidence="3" id="KW-1185">Reference proteome</keyword>
<proteinExistence type="predicted"/>
<name>A0A194VGF1_CYTMA</name>
<dbReference type="OrthoDB" id="5243090at2759"/>
<feature type="compositionally biased region" description="Polar residues" evidence="1">
    <location>
        <begin position="222"/>
        <end position="233"/>
    </location>
</feature>
<evidence type="ECO:0000313" key="3">
    <source>
        <dbReference type="Proteomes" id="UP000078576"/>
    </source>
</evidence>
<reference evidence="3" key="1">
    <citation type="submission" date="2014-12" db="EMBL/GenBank/DDBJ databases">
        <title>Genome Sequence of Valsa Canker Pathogens Uncovers a Specific Adaption of Colonization on Woody Bark.</title>
        <authorList>
            <person name="Yin Z."/>
            <person name="Liu H."/>
            <person name="Gao X."/>
            <person name="Li Z."/>
            <person name="Song N."/>
            <person name="Ke X."/>
            <person name="Dai Q."/>
            <person name="Wu Y."/>
            <person name="Sun Y."/>
            <person name="Xu J.-R."/>
            <person name="Kang Z.K."/>
            <person name="Wang L."/>
            <person name="Huang L."/>
        </authorList>
    </citation>
    <scope>NUCLEOTIDE SEQUENCE [LARGE SCALE GENOMIC DNA]</scope>
    <source>
        <strain evidence="3">SXYL134</strain>
    </source>
</reference>
<feature type="region of interest" description="Disordered" evidence="1">
    <location>
        <begin position="298"/>
        <end position="326"/>
    </location>
</feature>